<dbReference type="Proteomes" id="UP000756132">
    <property type="component" value="Chromosome 8"/>
</dbReference>
<protein>
    <recommendedName>
        <fullName evidence="4">Secreted protein</fullName>
    </recommendedName>
</protein>
<organism evidence="2 3">
    <name type="scientific">Passalora fulva</name>
    <name type="common">Tomato leaf mold</name>
    <name type="synonym">Cladosporium fulvum</name>
    <dbReference type="NCBI Taxonomy" id="5499"/>
    <lineage>
        <taxon>Eukaryota</taxon>
        <taxon>Fungi</taxon>
        <taxon>Dikarya</taxon>
        <taxon>Ascomycota</taxon>
        <taxon>Pezizomycotina</taxon>
        <taxon>Dothideomycetes</taxon>
        <taxon>Dothideomycetidae</taxon>
        <taxon>Mycosphaerellales</taxon>
        <taxon>Mycosphaerellaceae</taxon>
        <taxon>Fulvia</taxon>
    </lineage>
</organism>
<reference evidence="2" key="1">
    <citation type="submission" date="2021-12" db="EMBL/GenBank/DDBJ databases">
        <authorList>
            <person name="Zaccaron A."/>
            <person name="Stergiopoulos I."/>
        </authorList>
    </citation>
    <scope>NUCLEOTIDE SEQUENCE</scope>
    <source>
        <strain evidence="2">Race5_Kim</strain>
    </source>
</reference>
<dbReference type="KEGG" id="ffu:CLAFUR5_11011"/>
<accession>A0A9Q8PF50</accession>
<reference evidence="2" key="2">
    <citation type="journal article" date="2022" name="Microb. Genom.">
        <title>A chromosome-scale genome assembly of the tomato pathogen Cladosporium fulvum reveals a compartmentalized genome architecture and the presence of a dispensable chromosome.</title>
        <authorList>
            <person name="Zaccaron A.Z."/>
            <person name="Chen L.H."/>
            <person name="Samaras A."/>
            <person name="Stergiopoulos I."/>
        </authorList>
    </citation>
    <scope>NUCLEOTIDE SEQUENCE</scope>
    <source>
        <strain evidence="2">Race5_Kim</strain>
    </source>
</reference>
<evidence type="ECO:0000313" key="3">
    <source>
        <dbReference type="Proteomes" id="UP000756132"/>
    </source>
</evidence>
<feature type="signal peptide" evidence="1">
    <location>
        <begin position="1"/>
        <end position="18"/>
    </location>
</feature>
<evidence type="ECO:0000256" key="1">
    <source>
        <dbReference type="SAM" id="SignalP"/>
    </source>
</evidence>
<keyword evidence="3" id="KW-1185">Reference proteome</keyword>
<keyword evidence="1" id="KW-0732">Signal</keyword>
<gene>
    <name evidence="2" type="ORF">CLAFUR5_11011</name>
</gene>
<proteinExistence type="predicted"/>
<dbReference type="EMBL" id="CP090170">
    <property type="protein sequence ID" value="UJO21315.1"/>
    <property type="molecule type" value="Genomic_DNA"/>
</dbReference>
<dbReference type="RefSeq" id="XP_047765681.1">
    <property type="nucleotide sequence ID" value="XM_047910159.1"/>
</dbReference>
<feature type="chain" id="PRO_5040355563" description="Secreted protein" evidence="1">
    <location>
        <begin position="19"/>
        <end position="64"/>
    </location>
</feature>
<dbReference type="AlphaFoldDB" id="A0A9Q8PF50"/>
<dbReference type="GeneID" id="71990889"/>
<name>A0A9Q8PF50_PASFU</name>
<evidence type="ECO:0000313" key="2">
    <source>
        <dbReference type="EMBL" id="UJO21315.1"/>
    </source>
</evidence>
<evidence type="ECO:0008006" key="4">
    <source>
        <dbReference type="Google" id="ProtNLM"/>
    </source>
</evidence>
<sequence length="64" mass="6889">MKLIALTTLLSSVSVVFGYWAVNWGNCIGSQGDNGNFPCIDRKPYNTEGDGCYPFIDGAIAHCS</sequence>